<sequence length="45" mass="4805">MLTPFLPSVISTVLVLFISTDHCISGSGSYSVPTHCQNARRSPAI</sequence>
<proteinExistence type="predicted"/>
<keyword evidence="1" id="KW-0732">Signal</keyword>
<comment type="caution">
    <text evidence="2">The sequence shown here is derived from an EMBL/GenBank/DDBJ whole genome shotgun (WGS) entry which is preliminary data.</text>
</comment>
<feature type="signal peptide" evidence="1">
    <location>
        <begin position="1"/>
        <end position="25"/>
    </location>
</feature>
<evidence type="ECO:0000256" key="1">
    <source>
        <dbReference type="SAM" id="SignalP"/>
    </source>
</evidence>
<evidence type="ECO:0000313" key="2">
    <source>
        <dbReference type="EMBL" id="CAI9579683.1"/>
    </source>
</evidence>
<protein>
    <submittedName>
        <fullName evidence="2">Uncharacterized protein</fullName>
    </submittedName>
</protein>
<feature type="non-terminal residue" evidence="2">
    <location>
        <position position="45"/>
    </location>
</feature>
<keyword evidence="3" id="KW-1185">Reference proteome</keyword>
<dbReference type="EMBL" id="CATNWA010015118">
    <property type="protein sequence ID" value="CAI9579683.1"/>
    <property type="molecule type" value="Genomic_DNA"/>
</dbReference>
<evidence type="ECO:0000313" key="3">
    <source>
        <dbReference type="Proteomes" id="UP001162483"/>
    </source>
</evidence>
<dbReference type="Proteomes" id="UP001162483">
    <property type="component" value="Unassembled WGS sequence"/>
</dbReference>
<reference evidence="2" key="1">
    <citation type="submission" date="2023-05" db="EMBL/GenBank/DDBJ databases">
        <authorList>
            <person name="Stuckert A."/>
        </authorList>
    </citation>
    <scope>NUCLEOTIDE SEQUENCE</scope>
</reference>
<organism evidence="2 3">
    <name type="scientific">Staurois parvus</name>
    <dbReference type="NCBI Taxonomy" id="386267"/>
    <lineage>
        <taxon>Eukaryota</taxon>
        <taxon>Metazoa</taxon>
        <taxon>Chordata</taxon>
        <taxon>Craniata</taxon>
        <taxon>Vertebrata</taxon>
        <taxon>Euteleostomi</taxon>
        <taxon>Amphibia</taxon>
        <taxon>Batrachia</taxon>
        <taxon>Anura</taxon>
        <taxon>Neobatrachia</taxon>
        <taxon>Ranoidea</taxon>
        <taxon>Ranidae</taxon>
        <taxon>Staurois</taxon>
    </lineage>
</organism>
<feature type="chain" id="PRO_5046025140" evidence="1">
    <location>
        <begin position="26"/>
        <end position="45"/>
    </location>
</feature>
<accession>A0ABN9E4P4</accession>
<name>A0ABN9E4P4_9NEOB</name>
<gene>
    <name evidence="2" type="ORF">SPARVUS_LOCUS9142655</name>
</gene>